<keyword evidence="7" id="KW-1185">Reference proteome</keyword>
<dbReference type="Proteomes" id="UP000533306">
    <property type="component" value="Unassembled WGS sequence"/>
</dbReference>
<dbReference type="InterPro" id="IPR036390">
    <property type="entry name" value="WH_DNA-bd_sf"/>
</dbReference>
<dbReference type="Pfam" id="PF03466">
    <property type="entry name" value="LysR_substrate"/>
    <property type="match status" value="1"/>
</dbReference>
<comment type="similarity">
    <text evidence="1">Belongs to the LysR transcriptional regulatory family.</text>
</comment>
<feature type="domain" description="HTH lysR-type" evidence="5">
    <location>
        <begin position="1"/>
        <end position="58"/>
    </location>
</feature>
<dbReference type="FunFam" id="1.10.10.10:FF:000001">
    <property type="entry name" value="LysR family transcriptional regulator"/>
    <property type="match status" value="1"/>
</dbReference>
<accession>A0A7W9S0D6</accession>
<sequence>MTLEQLRIFVAVAEREHVTRAAADLNLTQSATSAAVSALEARYATKLFDRVGRRIALTDAGRTFLAEAKAVLARAASAELVLADLAGLKVGSLRLAASQTVGNYWLPGIIHAFRSAYPGLAVDMTMGNTETVAAMVRKGEANIGFVEGEVDAHALGVMPVADDDMALVVAPSHPWATAKNGNALDLRSSPWVMREHGSGTRSILEAMLAAHGHGLSDVSISLVLPTNESVRVAVESGAGATVMSRLVVSNALKAGRLVAVDYPVPRRKFFMLRHSQHHETAAEREFVRLVSES</sequence>
<dbReference type="Gene3D" id="1.10.10.10">
    <property type="entry name" value="Winged helix-like DNA-binding domain superfamily/Winged helix DNA-binding domain"/>
    <property type="match status" value="1"/>
</dbReference>
<protein>
    <submittedName>
        <fullName evidence="6">DNA-binding transcriptional LysR family regulator</fullName>
    </submittedName>
</protein>
<gene>
    <name evidence="6" type="ORF">HNR59_000930</name>
</gene>
<dbReference type="InterPro" id="IPR005119">
    <property type="entry name" value="LysR_subst-bd"/>
</dbReference>
<dbReference type="Gene3D" id="3.40.190.290">
    <property type="match status" value="1"/>
</dbReference>
<dbReference type="GO" id="GO:0003700">
    <property type="term" value="F:DNA-binding transcription factor activity"/>
    <property type="evidence" value="ECO:0007669"/>
    <property type="project" value="InterPro"/>
</dbReference>
<dbReference type="PROSITE" id="PS50931">
    <property type="entry name" value="HTH_LYSR"/>
    <property type="match status" value="1"/>
</dbReference>
<dbReference type="Pfam" id="PF00126">
    <property type="entry name" value="HTH_1"/>
    <property type="match status" value="1"/>
</dbReference>
<keyword evidence="4" id="KW-0804">Transcription</keyword>
<dbReference type="SUPFAM" id="SSF53850">
    <property type="entry name" value="Periplasmic binding protein-like II"/>
    <property type="match status" value="1"/>
</dbReference>
<evidence type="ECO:0000256" key="4">
    <source>
        <dbReference type="ARBA" id="ARBA00023163"/>
    </source>
</evidence>
<dbReference type="PRINTS" id="PR00039">
    <property type="entry name" value="HTHLYSR"/>
</dbReference>
<evidence type="ECO:0000256" key="2">
    <source>
        <dbReference type="ARBA" id="ARBA00023015"/>
    </source>
</evidence>
<evidence type="ECO:0000256" key="1">
    <source>
        <dbReference type="ARBA" id="ARBA00009437"/>
    </source>
</evidence>
<dbReference type="PANTHER" id="PTHR30126:SF39">
    <property type="entry name" value="HTH-TYPE TRANSCRIPTIONAL REGULATOR CYSL"/>
    <property type="match status" value="1"/>
</dbReference>
<dbReference type="CDD" id="cd08420">
    <property type="entry name" value="PBP2_CysL_like"/>
    <property type="match status" value="1"/>
</dbReference>
<reference evidence="6 7" key="1">
    <citation type="submission" date="2020-08" db="EMBL/GenBank/DDBJ databases">
        <title>Genomic Encyclopedia of Type Strains, Phase IV (KMG-IV): sequencing the most valuable type-strain genomes for metagenomic binning, comparative biology and taxonomic classification.</title>
        <authorList>
            <person name="Goeker M."/>
        </authorList>
    </citation>
    <scope>NUCLEOTIDE SEQUENCE [LARGE SCALE GENOMIC DNA]</scope>
    <source>
        <strain evidence="6 7">DSM 11099</strain>
    </source>
</reference>
<proteinExistence type="inferred from homology"/>
<keyword evidence="2" id="KW-0805">Transcription regulation</keyword>
<evidence type="ECO:0000259" key="5">
    <source>
        <dbReference type="PROSITE" id="PS50931"/>
    </source>
</evidence>
<dbReference type="GO" id="GO:0000976">
    <property type="term" value="F:transcription cis-regulatory region binding"/>
    <property type="evidence" value="ECO:0007669"/>
    <property type="project" value="TreeGrafter"/>
</dbReference>
<organism evidence="6 7">
    <name type="scientific">Aquamicrobium lusatiense</name>
    <dbReference type="NCBI Taxonomy" id="89772"/>
    <lineage>
        <taxon>Bacteria</taxon>
        <taxon>Pseudomonadati</taxon>
        <taxon>Pseudomonadota</taxon>
        <taxon>Alphaproteobacteria</taxon>
        <taxon>Hyphomicrobiales</taxon>
        <taxon>Phyllobacteriaceae</taxon>
        <taxon>Aquamicrobium</taxon>
    </lineage>
</organism>
<dbReference type="AlphaFoldDB" id="A0A7W9S0D6"/>
<dbReference type="EMBL" id="JACHEU010000001">
    <property type="protein sequence ID" value="MBB6011585.1"/>
    <property type="molecule type" value="Genomic_DNA"/>
</dbReference>
<keyword evidence="3 6" id="KW-0238">DNA-binding</keyword>
<dbReference type="SUPFAM" id="SSF46785">
    <property type="entry name" value="Winged helix' DNA-binding domain"/>
    <property type="match status" value="1"/>
</dbReference>
<comment type="caution">
    <text evidence="6">The sequence shown here is derived from an EMBL/GenBank/DDBJ whole genome shotgun (WGS) entry which is preliminary data.</text>
</comment>
<dbReference type="InterPro" id="IPR000847">
    <property type="entry name" value="LysR_HTH_N"/>
</dbReference>
<evidence type="ECO:0000256" key="3">
    <source>
        <dbReference type="ARBA" id="ARBA00023125"/>
    </source>
</evidence>
<name>A0A7W9S0D6_9HYPH</name>
<evidence type="ECO:0000313" key="7">
    <source>
        <dbReference type="Proteomes" id="UP000533306"/>
    </source>
</evidence>
<dbReference type="InterPro" id="IPR036388">
    <property type="entry name" value="WH-like_DNA-bd_sf"/>
</dbReference>
<dbReference type="RefSeq" id="WP_183826644.1">
    <property type="nucleotide sequence ID" value="NZ_JACHEU010000001.1"/>
</dbReference>
<dbReference type="PANTHER" id="PTHR30126">
    <property type="entry name" value="HTH-TYPE TRANSCRIPTIONAL REGULATOR"/>
    <property type="match status" value="1"/>
</dbReference>
<evidence type="ECO:0000313" key="6">
    <source>
        <dbReference type="EMBL" id="MBB6011585.1"/>
    </source>
</evidence>